<dbReference type="InParanoid" id="T1ER09"/>
<reference evidence="3" key="1">
    <citation type="submission" date="2012-12" db="EMBL/GenBank/DDBJ databases">
        <authorList>
            <person name="Hellsten U."/>
            <person name="Grimwood J."/>
            <person name="Chapman J.A."/>
            <person name="Shapiro H."/>
            <person name="Aerts A."/>
            <person name="Otillar R.P."/>
            <person name="Terry A.Y."/>
            <person name="Boore J.L."/>
            <person name="Simakov O."/>
            <person name="Marletaz F."/>
            <person name="Cho S.-J."/>
            <person name="Edsinger-Gonzales E."/>
            <person name="Havlak P."/>
            <person name="Kuo D.-H."/>
            <person name="Larsson T."/>
            <person name="Lv J."/>
            <person name="Arendt D."/>
            <person name="Savage R."/>
            <person name="Osoegawa K."/>
            <person name="de Jong P."/>
            <person name="Lindberg D.R."/>
            <person name="Seaver E.C."/>
            <person name="Weisblat D.A."/>
            <person name="Putnam N.H."/>
            <person name="Grigoriev I.V."/>
            <person name="Rokhsar D.S."/>
        </authorList>
    </citation>
    <scope>NUCLEOTIDE SEQUENCE</scope>
</reference>
<dbReference type="Proteomes" id="UP000015101">
    <property type="component" value="Unassembled WGS sequence"/>
</dbReference>
<dbReference type="AlphaFoldDB" id="T1ER09"/>
<dbReference type="HOGENOM" id="CLU_1919319_0_0_1"/>
<protein>
    <submittedName>
        <fullName evidence="1 2">Uncharacterized protein</fullName>
    </submittedName>
</protein>
<organism evidence="2 3">
    <name type="scientific">Helobdella robusta</name>
    <name type="common">Californian leech</name>
    <dbReference type="NCBI Taxonomy" id="6412"/>
    <lineage>
        <taxon>Eukaryota</taxon>
        <taxon>Metazoa</taxon>
        <taxon>Spiralia</taxon>
        <taxon>Lophotrochozoa</taxon>
        <taxon>Annelida</taxon>
        <taxon>Clitellata</taxon>
        <taxon>Hirudinea</taxon>
        <taxon>Rhynchobdellida</taxon>
        <taxon>Glossiphoniidae</taxon>
        <taxon>Helobdella</taxon>
    </lineage>
</organism>
<dbReference type="EMBL" id="AMQM01000738">
    <property type="status" value="NOT_ANNOTATED_CDS"/>
    <property type="molecule type" value="Genomic_DNA"/>
</dbReference>
<proteinExistence type="predicted"/>
<accession>T1ER09</accession>
<dbReference type="EMBL" id="AMQM01000737">
    <property type="status" value="NOT_ANNOTATED_CDS"/>
    <property type="molecule type" value="Genomic_DNA"/>
</dbReference>
<name>T1ER09_HELRO</name>
<gene>
    <name evidence="2" type="primary">20199009</name>
    <name evidence="1" type="ORF">HELRODRAFT_161027</name>
</gene>
<dbReference type="CTD" id="20199009"/>
<dbReference type="RefSeq" id="XP_009019257.1">
    <property type="nucleotide sequence ID" value="XM_009021009.1"/>
</dbReference>
<evidence type="ECO:0000313" key="1">
    <source>
        <dbReference type="EMBL" id="ESO01849.1"/>
    </source>
</evidence>
<dbReference type="KEGG" id="hro:HELRODRAFT_161027"/>
<keyword evidence="3" id="KW-1185">Reference proteome</keyword>
<reference evidence="2" key="3">
    <citation type="submission" date="2015-06" db="UniProtKB">
        <authorList>
            <consortium name="EnsemblMetazoa"/>
        </authorList>
    </citation>
    <scope>IDENTIFICATION</scope>
</reference>
<dbReference type="GeneID" id="20199009"/>
<dbReference type="EnsemblMetazoa" id="HelroT161027">
    <property type="protein sequence ID" value="HelroP161027"/>
    <property type="gene ID" value="HelroG161027"/>
</dbReference>
<evidence type="ECO:0000313" key="2">
    <source>
        <dbReference type="EnsemblMetazoa" id="HelroP161027"/>
    </source>
</evidence>
<reference evidence="1 3" key="2">
    <citation type="journal article" date="2013" name="Nature">
        <title>Insights into bilaterian evolution from three spiralian genomes.</title>
        <authorList>
            <person name="Simakov O."/>
            <person name="Marletaz F."/>
            <person name="Cho S.J."/>
            <person name="Edsinger-Gonzales E."/>
            <person name="Havlak P."/>
            <person name="Hellsten U."/>
            <person name="Kuo D.H."/>
            <person name="Larsson T."/>
            <person name="Lv J."/>
            <person name="Arendt D."/>
            <person name="Savage R."/>
            <person name="Osoegawa K."/>
            <person name="de Jong P."/>
            <person name="Grimwood J."/>
            <person name="Chapman J.A."/>
            <person name="Shapiro H."/>
            <person name="Aerts A."/>
            <person name="Otillar R.P."/>
            <person name="Terry A.Y."/>
            <person name="Boore J.L."/>
            <person name="Grigoriev I.V."/>
            <person name="Lindberg D.R."/>
            <person name="Seaver E.C."/>
            <person name="Weisblat D.A."/>
            <person name="Putnam N.H."/>
            <person name="Rokhsar D.S."/>
        </authorList>
    </citation>
    <scope>NUCLEOTIDE SEQUENCE</scope>
</reference>
<sequence>MTNPECSSSVGSLVFMLSGSQYNRLFLHIRQQAGSGAINIQHTTKQYNIHASMPLTKIVVSSAYDIKFNILDEAVMSLMNKLKNKGPRIGPCGMPFVADDSRRVDTLRNRFFDRNLKTKTANSVELFFRKSD</sequence>
<dbReference type="EMBL" id="KB096742">
    <property type="protein sequence ID" value="ESO01849.1"/>
    <property type="molecule type" value="Genomic_DNA"/>
</dbReference>
<evidence type="ECO:0000313" key="3">
    <source>
        <dbReference type="Proteomes" id="UP000015101"/>
    </source>
</evidence>